<evidence type="ECO:0000256" key="3">
    <source>
        <dbReference type="ARBA" id="ARBA00022692"/>
    </source>
</evidence>
<proteinExistence type="predicted"/>
<dbReference type="EMBL" id="CP034726">
    <property type="protein sequence ID" value="QBP17994.1"/>
    <property type="molecule type" value="Genomic_DNA"/>
</dbReference>
<dbReference type="Pfam" id="PF07690">
    <property type="entry name" value="MFS_1"/>
    <property type="match status" value="1"/>
</dbReference>
<feature type="transmembrane region" description="Helical" evidence="6">
    <location>
        <begin position="234"/>
        <end position="257"/>
    </location>
</feature>
<organism evidence="7 8">
    <name type="scientific">Acetilactobacillus jinshanensis</name>
    <dbReference type="NCBI Taxonomy" id="1720083"/>
    <lineage>
        <taxon>Bacteria</taxon>
        <taxon>Bacillati</taxon>
        <taxon>Bacillota</taxon>
        <taxon>Bacilli</taxon>
        <taxon>Lactobacillales</taxon>
        <taxon>Lactobacillaceae</taxon>
        <taxon>Acetilactobacillus</taxon>
    </lineage>
</organism>
<reference evidence="8" key="1">
    <citation type="submission" date="2018-12" db="EMBL/GenBank/DDBJ databases">
        <title>A new species of lactobacillus.</title>
        <authorList>
            <person name="Jian Y."/>
            <person name="Xin L."/>
            <person name="Hong Z.J."/>
            <person name="Ming L.Z."/>
            <person name="Hong X.Z."/>
        </authorList>
    </citation>
    <scope>NUCLEOTIDE SEQUENCE [LARGE SCALE GENOMIC DNA]</scope>
    <source>
        <strain evidence="8">HSLZ-75</strain>
    </source>
</reference>
<name>A0A4P6ZK19_9LACO</name>
<feature type="transmembrane region" description="Helical" evidence="6">
    <location>
        <begin position="20"/>
        <end position="42"/>
    </location>
</feature>
<dbReference type="GO" id="GO:0022857">
    <property type="term" value="F:transmembrane transporter activity"/>
    <property type="evidence" value="ECO:0007669"/>
    <property type="project" value="InterPro"/>
</dbReference>
<dbReference type="Gene3D" id="1.20.1250.20">
    <property type="entry name" value="MFS general substrate transporter like domains"/>
    <property type="match status" value="1"/>
</dbReference>
<accession>A0A4P6ZK19</accession>
<evidence type="ECO:0000256" key="4">
    <source>
        <dbReference type="ARBA" id="ARBA00022989"/>
    </source>
</evidence>
<dbReference type="PANTHER" id="PTHR23513:SF6">
    <property type="entry name" value="MAJOR FACILITATOR SUPERFAMILY ASSOCIATED DOMAIN-CONTAINING PROTEIN"/>
    <property type="match status" value="1"/>
</dbReference>
<feature type="transmembrane region" description="Helical" evidence="6">
    <location>
        <begin position="80"/>
        <end position="102"/>
    </location>
</feature>
<evidence type="ECO:0000256" key="5">
    <source>
        <dbReference type="ARBA" id="ARBA00023136"/>
    </source>
</evidence>
<evidence type="ECO:0000256" key="2">
    <source>
        <dbReference type="ARBA" id="ARBA00022475"/>
    </source>
</evidence>
<keyword evidence="4 6" id="KW-1133">Transmembrane helix</keyword>
<dbReference type="KEGG" id="lji:ELX58_02260"/>
<feature type="transmembrane region" description="Helical" evidence="6">
    <location>
        <begin position="177"/>
        <end position="198"/>
    </location>
</feature>
<dbReference type="SUPFAM" id="SSF103473">
    <property type="entry name" value="MFS general substrate transporter"/>
    <property type="match status" value="1"/>
</dbReference>
<keyword evidence="5 6" id="KW-0472">Membrane</keyword>
<feature type="transmembrane region" description="Helical" evidence="6">
    <location>
        <begin position="398"/>
        <end position="415"/>
    </location>
</feature>
<gene>
    <name evidence="7" type="ORF">ELX58_02260</name>
</gene>
<keyword evidence="3 6" id="KW-0812">Transmembrane</keyword>
<keyword evidence="8" id="KW-1185">Reference proteome</keyword>
<dbReference type="RefSeq" id="WP_133441551.1">
    <property type="nucleotide sequence ID" value="NZ_CP034726.1"/>
</dbReference>
<feature type="transmembrane region" description="Helical" evidence="6">
    <location>
        <begin position="269"/>
        <end position="289"/>
    </location>
</feature>
<protein>
    <submittedName>
        <fullName evidence="7">MFS transporter</fullName>
    </submittedName>
</protein>
<sequence length="436" mass="48271">MQTVKISDHQSNQQIIKAVISDIVSSLSGTMLGYGMGFMLLHNTHSPLSFGLDVAIDPIIDFLLFIPIGNYVDRHNHKHILIVNYIMRLLLLVFFAMLLPMFAKSQELIPVMIFVAFSELFSNVSGTTYTASVHELVNQHKIASLNSYEQACSAGASFFAPVFDAVLYSLVSINTFITIDFLATAFAFSMMLTMHFFIKKEPAKAKAKPIKHQQLHDFKVGLNYIKKRKLIQDLMIIACVANLLGSLLTVAPSYVIVEKLHLPNEVVSFLDSGLIFGIVIGSILVNIIIKKTSSLSKLLTLSNMLGMSAIGMCTIALGFIFNYVTGFWMVTILGILIALIIGLFLGVMNVSTGVRMQSTIPTKLMGRVSSASSAVNTIFMPIGTIIFSFLLKHFTNDIYIFVITGVLLIVYFMLYTHKFSKDVKINDKFVASAENN</sequence>
<dbReference type="Proteomes" id="UP000294321">
    <property type="component" value="Chromosome"/>
</dbReference>
<dbReference type="CDD" id="cd06173">
    <property type="entry name" value="MFS_MefA_like"/>
    <property type="match status" value="1"/>
</dbReference>
<evidence type="ECO:0000256" key="6">
    <source>
        <dbReference type="SAM" id="Phobius"/>
    </source>
</evidence>
<feature type="transmembrane region" description="Helical" evidence="6">
    <location>
        <begin position="48"/>
        <end position="68"/>
    </location>
</feature>
<dbReference type="InterPro" id="IPR011701">
    <property type="entry name" value="MFS"/>
</dbReference>
<feature type="transmembrane region" description="Helical" evidence="6">
    <location>
        <begin position="327"/>
        <end position="350"/>
    </location>
</feature>
<dbReference type="InterPro" id="IPR036259">
    <property type="entry name" value="MFS_trans_sf"/>
</dbReference>
<evidence type="ECO:0000313" key="7">
    <source>
        <dbReference type="EMBL" id="QBP17994.1"/>
    </source>
</evidence>
<feature type="transmembrane region" description="Helical" evidence="6">
    <location>
        <begin position="301"/>
        <end position="321"/>
    </location>
</feature>
<dbReference type="OrthoDB" id="9775268at2"/>
<dbReference type="GO" id="GO:0005886">
    <property type="term" value="C:plasma membrane"/>
    <property type="evidence" value="ECO:0007669"/>
    <property type="project" value="UniProtKB-SubCell"/>
</dbReference>
<comment type="subcellular location">
    <subcellularLocation>
        <location evidence="1">Cell membrane</location>
        <topology evidence="1">Multi-pass membrane protein</topology>
    </subcellularLocation>
</comment>
<evidence type="ECO:0000256" key="1">
    <source>
        <dbReference type="ARBA" id="ARBA00004651"/>
    </source>
</evidence>
<evidence type="ECO:0000313" key="8">
    <source>
        <dbReference type="Proteomes" id="UP000294321"/>
    </source>
</evidence>
<feature type="transmembrane region" description="Helical" evidence="6">
    <location>
        <begin position="371"/>
        <end position="392"/>
    </location>
</feature>
<dbReference type="PANTHER" id="PTHR23513">
    <property type="entry name" value="INTEGRAL MEMBRANE EFFLUX PROTEIN-RELATED"/>
    <property type="match status" value="1"/>
</dbReference>
<keyword evidence="2" id="KW-1003">Cell membrane</keyword>
<dbReference type="AlphaFoldDB" id="A0A4P6ZK19"/>